<proteinExistence type="predicted"/>
<protein>
    <submittedName>
        <fullName evidence="1">Uncharacterized protein</fullName>
    </submittedName>
</protein>
<reference evidence="1" key="1">
    <citation type="submission" date="2018-02" db="EMBL/GenBank/DDBJ databases">
        <title>Rhizophora mucronata_Transcriptome.</title>
        <authorList>
            <person name="Meera S.P."/>
            <person name="Sreeshan A."/>
            <person name="Augustine A."/>
        </authorList>
    </citation>
    <scope>NUCLEOTIDE SEQUENCE</scope>
    <source>
        <tissue evidence="1">Leaf</tissue>
    </source>
</reference>
<organism evidence="1">
    <name type="scientific">Rhizophora mucronata</name>
    <name type="common">Asiatic mangrove</name>
    <dbReference type="NCBI Taxonomy" id="61149"/>
    <lineage>
        <taxon>Eukaryota</taxon>
        <taxon>Viridiplantae</taxon>
        <taxon>Streptophyta</taxon>
        <taxon>Embryophyta</taxon>
        <taxon>Tracheophyta</taxon>
        <taxon>Spermatophyta</taxon>
        <taxon>Magnoliopsida</taxon>
        <taxon>eudicotyledons</taxon>
        <taxon>Gunneridae</taxon>
        <taxon>Pentapetalae</taxon>
        <taxon>rosids</taxon>
        <taxon>fabids</taxon>
        <taxon>Malpighiales</taxon>
        <taxon>Rhizophoraceae</taxon>
        <taxon>Rhizophora</taxon>
    </lineage>
</organism>
<dbReference type="EMBL" id="GGEC01079533">
    <property type="protein sequence ID" value="MBX60017.1"/>
    <property type="molecule type" value="Transcribed_RNA"/>
</dbReference>
<accession>A0A2P2PZ36</accession>
<dbReference type="AlphaFoldDB" id="A0A2P2PZ36"/>
<name>A0A2P2PZ36_RHIMU</name>
<evidence type="ECO:0000313" key="1">
    <source>
        <dbReference type="EMBL" id="MBX60017.1"/>
    </source>
</evidence>
<sequence>MSHFFEDLDKGCTAKSKCIDVYK</sequence>